<dbReference type="RefSeq" id="XP_071913880.1">
    <property type="nucleotide sequence ID" value="XM_072057779.1"/>
</dbReference>
<dbReference type="Proteomes" id="UP001652660">
    <property type="component" value="Chromosome 7c"/>
</dbReference>
<dbReference type="InterPro" id="IPR027417">
    <property type="entry name" value="P-loop_NTPase"/>
</dbReference>
<dbReference type="Gene3D" id="3.40.50.300">
    <property type="entry name" value="P-loop containing nucleotide triphosphate hydrolases"/>
    <property type="match status" value="1"/>
</dbReference>
<proteinExistence type="predicted"/>
<reference evidence="2 3" key="1">
    <citation type="submission" date="2025-05" db="UniProtKB">
        <authorList>
            <consortium name="RefSeq"/>
        </authorList>
    </citation>
    <scope>IDENTIFICATION</scope>
    <source>
        <tissue evidence="2 3">Leaves</tissue>
    </source>
</reference>
<dbReference type="GeneID" id="140010508"/>
<evidence type="ECO:0000313" key="3">
    <source>
        <dbReference type="RefSeq" id="XP_071913881.1"/>
    </source>
</evidence>
<sequence length="109" mass="12209">MGLMTPFAAGQERFRTLTSSYYRGAQGIVLDDAKESVKKGIRLRLLLMKVEFSTGCRKTWLLVKVVAQKLSPRCLHLHVGGGEVCLTNWLQHIKKISRENIISARSPIG</sequence>
<evidence type="ECO:0000313" key="1">
    <source>
        <dbReference type="Proteomes" id="UP001652660"/>
    </source>
</evidence>
<accession>A0ABM4V2V7</accession>
<protein>
    <submittedName>
        <fullName evidence="2 3">Uncharacterized protein</fullName>
    </submittedName>
</protein>
<gene>
    <name evidence="2 3" type="primary">LOC140010508</name>
</gene>
<keyword evidence="1" id="KW-1185">Reference proteome</keyword>
<evidence type="ECO:0000313" key="2">
    <source>
        <dbReference type="RefSeq" id="XP_071913880.1"/>
    </source>
</evidence>
<name>A0ABM4V2V7_COFAR</name>
<dbReference type="RefSeq" id="XP_071913881.1">
    <property type="nucleotide sequence ID" value="XM_072057780.1"/>
</dbReference>
<organism evidence="1 2">
    <name type="scientific">Coffea arabica</name>
    <name type="common">Arabian coffee</name>
    <dbReference type="NCBI Taxonomy" id="13443"/>
    <lineage>
        <taxon>Eukaryota</taxon>
        <taxon>Viridiplantae</taxon>
        <taxon>Streptophyta</taxon>
        <taxon>Embryophyta</taxon>
        <taxon>Tracheophyta</taxon>
        <taxon>Spermatophyta</taxon>
        <taxon>Magnoliopsida</taxon>
        <taxon>eudicotyledons</taxon>
        <taxon>Gunneridae</taxon>
        <taxon>Pentapetalae</taxon>
        <taxon>asterids</taxon>
        <taxon>lamiids</taxon>
        <taxon>Gentianales</taxon>
        <taxon>Rubiaceae</taxon>
        <taxon>Ixoroideae</taxon>
        <taxon>Gardenieae complex</taxon>
        <taxon>Bertiereae - Coffeeae clade</taxon>
        <taxon>Coffeeae</taxon>
        <taxon>Coffea</taxon>
    </lineage>
</organism>